<dbReference type="Gene3D" id="3.30.30.10">
    <property type="entry name" value="Knottin, scorpion toxin-like"/>
    <property type="match status" value="1"/>
</dbReference>
<dbReference type="InterPro" id="IPR002061">
    <property type="entry name" value="Scorpion_toxinL/defensin"/>
</dbReference>
<name>V9P3R2_MESEU</name>
<dbReference type="AlphaFoldDB" id="V9P3R2"/>
<dbReference type="EMBL" id="KC111807">
    <property type="protein sequence ID" value="AGT39264.1"/>
    <property type="molecule type" value="mRNA"/>
</dbReference>
<keyword evidence="3" id="KW-0732">Signal</keyword>
<dbReference type="PROSITE" id="PS51863">
    <property type="entry name" value="LCN_CSAB"/>
    <property type="match status" value="1"/>
</dbReference>
<feature type="signal peptide" evidence="3">
    <location>
        <begin position="1"/>
        <end position="22"/>
    </location>
</feature>
<protein>
    <submittedName>
        <fullName evidence="5">Meutoxin-2a</fullName>
    </submittedName>
</protein>
<dbReference type="Pfam" id="PF00537">
    <property type="entry name" value="Toxin_3"/>
    <property type="match status" value="1"/>
</dbReference>
<feature type="domain" description="LCN-type CS-alpha/beta" evidence="4">
    <location>
        <begin position="24"/>
        <end position="82"/>
    </location>
</feature>
<dbReference type="GO" id="GO:0019871">
    <property type="term" value="F:sodium channel inhibitor activity"/>
    <property type="evidence" value="ECO:0007669"/>
    <property type="project" value="InterPro"/>
</dbReference>
<evidence type="ECO:0000313" key="5">
    <source>
        <dbReference type="EMBL" id="AGT39264.1"/>
    </source>
</evidence>
<dbReference type="GO" id="GO:0005576">
    <property type="term" value="C:extracellular region"/>
    <property type="evidence" value="ECO:0007669"/>
    <property type="project" value="UniProtKB-SubCell"/>
</dbReference>
<evidence type="ECO:0000256" key="2">
    <source>
        <dbReference type="ARBA" id="ARBA00022525"/>
    </source>
</evidence>
<proteinExistence type="evidence at transcript level"/>
<dbReference type="CDD" id="cd23106">
    <property type="entry name" value="neurotoxins_LC_scorpion"/>
    <property type="match status" value="1"/>
</dbReference>
<dbReference type="InterPro" id="IPR044062">
    <property type="entry name" value="LCN-type_CS_alpha_beta_dom"/>
</dbReference>
<dbReference type="InterPro" id="IPR036574">
    <property type="entry name" value="Scorpion_toxin-like_sf"/>
</dbReference>
<evidence type="ECO:0000259" key="4">
    <source>
        <dbReference type="PROSITE" id="PS51863"/>
    </source>
</evidence>
<dbReference type="SUPFAM" id="SSF57095">
    <property type="entry name" value="Scorpion toxin-like"/>
    <property type="match status" value="1"/>
</dbReference>
<comment type="subcellular location">
    <subcellularLocation>
        <location evidence="1">Secreted</location>
    </subcellularLocation>
</comment>
<evidence type="ECO:0000256" key="3">
    <source>
        <dbReference type="SAM" id="SignalP"/>
    </source>
</evidence>
<evidence type="ECO:0000256" key="1">
    <source>
        <dbReference type="ARBA" id="ARBA00004613"/>
    </source>
</evidence>
<accession>V9P3R2</accession>
<organism evidence="5">
    <name type="scientific">Mesobuthus eupeus</name>
    <name type="common">Lesser Asian scorpion</name>
    <name type="synonym">Buthus eupeus</name>
    <dbReference type="NCBI Taxonomy" id="34648"/>
    <lineage>
        <taxon>Eukaryota</taxon>
        <taxon>Metazoa</taxon>
        <taxon>Ecdysozoa</taxon>
        <taxon>Arthropoda</taxon>
        <taxon>Chelicerata</taxon>
        <taxon>Arachnida</taxon>
        <taxon>Scorpiones</taxon>
        <taxon>Buthida</taxon>
        <taxon>Buthoidea</taxon>
        <taxon>Buthidae</taxon>
        <taxon>Mesobuthus</taxon>
    </lineage>
</organism>
<feature type="chain" id="PRO_5004780513" evidence="3">
    <location>
        <begin position="23"/>
        <end position="82"/>
    </location>
</feature>
<keyword evidence="2" id="KW-0964">Secreted</keyword>
<sequence>MKILTVFMIFIANFLSMTQVFSLKDRFLLINGSYELCLYEENLDEDCERLCKEQNASDGFCRQPHCFCTDMPDDYPTRPTTR</sequence>
<reference evidence="5" key="1">
    <citation type="submission" date="2012-10" db="EMBL/GenBank/DDBJ databases">
        <title>cDNA cloning of a scorpion Na+ channel toxins with three disulfide bridges (Meutoxin-2a) from Mesobuthus eupeus.</title>
        <authorList>
            <person name="Zhu S."/>
            <person name="Gao B."/>
        </authorList>
    </citation>
    <scope>NUCLEOTIDE SEQUENCE</scope>
</reference>